<gene>
    <name evidence="1" type="ORF">SAMD00023353_9200010</name>
</gene>
<dbReference type="PANTHER" id="PTHR40619:SF3">
    <property type="entry name" value="FUNGAL STAND N-TERMINAL GOODBYE DOMAIN-CONTAINING PROTEIN"/>
    <property type="match status" value="1"/>
</dbReference>
<evidence type="ECO:0000313" key="2">
    <source>
        <dbReference type="Proteomes" id="UP000054516"/>
    </source>
</evidence>
<evidence type="ECO:0000313" key="1">
    <source>
        <dbReference type="EMBL" id="GAP92592.1"/>
    </source>
</evidence>
<name>A0A1W2TVG8_ROSNE</name>
<dbReference type="AlphaFoldDB" id="A0A1W2TVG8"/>
<dbReference type="STRING" id="77044.A0A1W2TVG8"/>
<accession>A0A1W2TVG8</accession>
<dbReference type="Proteomes" id="UP000054516">
    <property type="component" value="Unassembled WGS sequence"/>
</dbReference>
<keyword evidence="2" id="KW-1185">Reference proteome</keyword>
<reference evidence="1" key="1">
    <citation type="submission" date="2016-03" db="EMBL/GenBank/DDBJ databases">
        <title>Draft genome sequence of Rosellinia necatrix.</title>
        <authorList>
            <person name="Kanematsu S."/>
        </authorList>
    </citation>
    <scope>NUCLEOTIDE SEQUENCE [LARGE SCALE GENOMIC DNA]</scope>
    <source>
        <strain evidence="1">W97</strain>
    </source>
</reference>
<protein>
    <submittedName>
        <fullName evidence="1">Uncharacterized protein</fullName>
    </submittedName>
</protein>
<sequence length="160" mass="17893">MDRGIVSQFLSSNEAAKFTEALSDPGPDVLGKAEALYVARHGRLPSPPPLERPQPSETFMVFVLEFSSGMNNFLRQSHDQAAEEAFNSQSWDELRAEATKALEALDAHNQRRRTWRNPFEAADKVGGVVARRIEFLMELVPDGEYSKIITGALRLLYNVS</sequence>
<dbReference type="PANTHER" id="PTHR40619">
    <property type="entry name" value="FUNGAL STAND N-TERMINAL GOODBYE DOMAIN-CONTAINING PROTEIN"/>
    <property type="match status" value="1"/>
</dbReference>
<dbReference type="EMBL" id="DF977537">
    <property type="protein sequence ID" value="GAP92592.1"/>
    <property type="molecule type" value="Genomic_DNA"/>
</dbReference>
<organism evidence="1">
    <name type="scientific">Rosellinia necatrix</name>
    <name type="common">White root-rot fungus</name>
    <dbReference type="NCBI Taxonomy" id="77044"/>
    <lineage>
        <taxon>Eukaryota</taxon>
        <taxon>Fungi</taxon>
        <taxon>Dikarya</taxon>
        <taxon>Ascomycota</taxon>
        <taxon>Pezizomycotina</taxon>
        <taxon>Sordariomycetes</taxon>
        <taxon>Xylariomycetidae</taxon>
        <taxon>Xylariales</taxon>
        <taxon>Xylariaceae</taxon>
        <taxon>Rosellinia</taxon>
    </lineage>
</organism>
<dbReference type="OrthoDB" id="5419927at2759"/>
<proteinExistence type="predicted"/>